<dbReference type="Proteomes" id="UP000472263">
    <property type="component" value="Chromosome 18"/>
</dbReference>
<dbReference type="AlphaFoldDB" id="A0A667X1Y5"/>
<keyword evidence="1" id="KW-0479">Metal-binding</keyword>
<dbReference type="GeneTree" id="ENSGT01040000240400"/>
<dbReference type="InterPro" id="IPR017907">
    <property type="entry name" value="Znf_RING_CS"/>
</dbReference>
<dbReference type="InterPro" id="IPR027370">
    <property type="entry name" value="Znf-RING_euk"/>
</dbReference>
<evidence type="ECO:0000313" key="7">
    <source>
        <dbReference type="Proteomes" id="UP000472263"/>
    </source>
</evidence>
<dbReference type="PROSITE" id="PS50089">
    <property type="entry name" value="ZF_RING_2"/>
    <property type="match status" value="1"/>
</dbReference>
<dbReference type="Ensembl" id="ENSMMDT00005003088.1">
    <property type="protein sequence ID" value="ENSMMDP00005003026.1"/>
    <property type="gene ID" value="ENSMMDG00005001694.1"/>
</dbReference>
<dbReference type="GO" id="GO:0008270">
    <property type="term" value="F:zinc ion binding"/>
    <property type="evidence" value="ECO:0007669"/>
    <property type="project" value="UniProtKB-KW"/>
</dbReference>
<organism evidence="6 7">
    <name type="scientific">Myripristis murdjan</name>
    <name type="common">pinecone soldierfish</name>
    <dbReference type="NCBI Taxonomy" id="586833"/>
    <lineage>
        <taxon>Eukaryota</taxon>
        <taxon>Metazoa</taxon>
        <taxon>Chordata</taxon>
        <taxon>Craniata</taxon>
        <taxon>Vertebrata</taxon>
        <taxon>Euteleostomi</taxon>
        <taxon>Actinopterygii</taxon>
        <taxon>Neopterygii</taxon>
        <taxon>Teleostei</taxon>
        <taxon>Neoteleostei</taxon>
        <taxon>Acanthomorphata</taxon>
        <taxon>Holocentriformes</taxon>
        <taxon>Holocentridae</taxon>
        <taxon>Myripristis</taxon>
    </lineage>
</organism>
<dbReference type="SUPFAM" id="SSF57845">
    <property type="entry name" value="B-box zinc-binding domain"/>
    <property type="match status" value="1"/>
</dbReference>
<keyword evidence="3" id="KW-0862">Zinc</keyword>
<protein>
    <recommendedName>
        <fullName evidence="5">RING-type domain-containing protein</fullName>
    </recommendedName>
</protein>
<dbReference type="SUPFAM" id="SSF57850">
    <property type="entry name" value="RING/U-box"/>
    <property type="match status" value="1"/>
</dbReference>
<name>A0A667X1Y5_9TELE</name>
<reference evidence="6" key="2">
    <citation type="submission" date="2025-08" db="UniProtKB">
        <authorList>
            <consortium name="Ensembl"/>
        </authorList>
    </citation>
    <scope>IDENTIFICATION</scope>
</reference>
<evidence type="ECO:0000256" key="1">
    <source>
        <dbReference type="ARBA" id="ARBA00022723"/>
    </source>
</evidence>
<dbReference type="SMART" id="SM00184">
    <property type="entry name" value="RING"/>
    <property type="match status" value="1"/>
</dbReference>
<feature type="domain" description="RING-type" evidence="5">
    <location>
        <begin position="25"/>
        <end position="64"/>
    </location>
</feature>
<keyword evidence="2 4" id="KW-0863">Zinc-finger</keyword>
<dbReference type="PANTHER" id="PTHR25465:SF49">
    <property type="entry name" value="BLOODTHIRSTY-RELATED GENE FAMILY, MEMBER 1-RELATED"/>
    <property type="match status" value="1"/>
</dbReference>
<dbReference type="CDD" id="cd19769">
    <property type="entry name" value="Bbox2_TRIM16-like"/>
    <property type="match status" value="1"/>
</dbReference>
<dbReference type="PROSITE" id="PS00518">
    <property type="entry name" value="ZF_RING_1"/>
    <property type="match status" value="1"/>
</dbReference>
<sequence>VFIIKMASSSASSDFPVAMGQHLLCSICLDVFTEPVTTPCGHSFCKSCLQRNLDLNLAMCPLCKQHLSKAPEVNISFYTGPHFTSTVQRGHKLVDPVGNLHDRACPTHGRPLELYCRKLQRCICVLCVEAGQDVVTVEADVLALQVLFDRMGPVMLRATGNDYWMGLHVTHEQLAFNLHLRFMWTIAKGLLSSHLKKDFTCNVYFSYQKPTVGTLLASYSKANGISMKCREQSFECEKVSERR</sequence>
<evidence type="ECO:0000256" key="2">
    <source>
        <dbReference type="ARBA" id="ARBA00022771"/>
    </source>
</evidence>
<evidence type="ECO:0000313" key="6">
    <source>
        <dbReference type="Ensembl" id="ENSMMDP00005003026.1"/>
    </source>
</evidence>
<evidence type="ECO:0000256" key="4">
    <source>
        <dbReference type="PROSITE-ProRule" id="PRU00175"/>
    </source>
</evidence>
<dbReference type="InterPro" id="IPR013083">
    <property type="entry name" value="Znf_RING/FYVE/PHD"/>
</dbReference>
<evidence type="ECO:0000259" key="5">
    <source>
        <dbReference type="PROSITE" id="PS50089"/>
    </source>
</evidence>
<dbReference type="Pfam" id="PF13445">
    <property type="entry name" value="zf-RING_UBOX"/>
    <property type="match status" value="1"/>
</dbReference>
<accession>A0A667X1Y5</accession>
<dbReference type="PANTHER" id="PTHR25465">
    <property type="entry name" value="B-BOX DOMAIN CONTAINING"/>
    <property type="match status" value="1"/>
</dbReference>
<reference evidence="6" key="3">
    <citation type="submission" date="2025-09" db="UniProtKB">
        <authorList>
            <consortium name="Ensembl"/>
        </authorList>
    </citation>
    <scope>IDENTIFICATION</scope>
</reference>
<dbReference type="Gene3D" id="3.30.160.60">
    <property type="entry name" value="Classic Zinc Finger"/>
    <property type="match status" value="1"/>
</dbReference>
<evidence type="ECO:0000256" key="3">
    <source>
        <dbReference type="ARBA" id="ARBA00022833"/>
    </source>
</evidence>
<keyword evidence="7" id="KW-1185">Reference proteome</keyword>
<dbReference type="InParanoid" id="A0A667X1Y5"/>
<dbReference type="InterPro" id="IPR051051">
    <property type="entry name" value="E3_ubiq-ligase_TRIM/RNF"/>
</dbReference>
<proteinExistence type="predicted"/>
<dbReference type="InterPro" id="IPR001841">
    <property type="entry name" value="Znf_RING"/>
</dbReference>
<reference evidence="6" key="1">
    <citation type="submission" date="2019-06" db="EMBL/GenBank/DDBJ databases">
        <authorList>
            <consortium name="Wellcome Sanger Institute Data Sharing"/>
        </authorList>
    </citation>
    <scope>NUCLEOTIDE SEQUENCE [LARGE SCALE GENOMIC DNA]</scope>
</reference>
<dbReference type="Gene3D" id="3.30.40.10">
    <property type="entry name" value="Zinc/RING finger domain, C3HC4 (zinc finger)"/>
    <property type="match status" value="1"/>
</dbReference>